<dbReference type="GO" id="GO:0031210">
    <property type="term" value="F:phosphatidylcholine binding"/>
    <property type="evidence" value="ECO:0007669"/>
    <property type="project" value="TreeGrafter"/>
</dbReference>
<dbReference type="SUPFAM" id="SSF53335">
    <property type="entry name" value="S-adenosyl-L-methionine-dependent methyltransferases"/>
    <property type="match status" value="1"/>
</dbReference>
<dbReference type="InterPro" id="IPR045049">
    <property type="entry name" value="Pcy1-like"/>
</dbReference>
<evidence type="ECO:0000256" key="9">
    <source>
        <dbReference type="ARBA" id="ARBA00022679"/>
    </source>
</evidence>
<keyword evidence="6" id="KW-0963">Cytoplasm</keyword>
<comment type="pathway">
    <text evidence="16">Phospholipid metabolism; phosphatidylcholine biosynthesis; phosphatidylcholine from phosphocholine: step 1/2.</text>
</comment>
<dbReference type="GO" id="GO:0005737">
    <property type="term" value="C:cytoplasm"/>
    <property type="evidence" value="ECO:0007669"/>
    <property type="project" value="UniProtKB-SubCell"/>
</dbReference>
<keyword evidence="11" id="KW-0548">Nucleotidyltransferase</keyword>
<comment type="function">
    <text evidence="19">S-adenosyl-L-methionine-dependent methyltransferase that mediates N(3)-methylcytidine modification of residue 32 of the tRNA anticodon loop of tRNA(Ser), including tRNA(Ser)(UGA) and tRNA(Ser)(GCU). Interaction with SARS1/SerRS is required for N(3)-methylcytidine methylation.</text>
</comment>
<dbReference type="InterPro" id="IPR013217">
    <property type="entry name" value="Methyltransf_12"/>
</dbReference>
<dbReference type="OrthoDB" id="417697at2759"/>
<evidence type="ECO:0000256" key="1">
    <source>
        <dbReference type="ARBA" id="ARBA00004123"/>
    </source>
</evidence>
<comment type="catalytic activity">
    <reaction evidence="18">
        <text>cytidine(32) in tRNA(Ser) + S-adenosyl-L-methionine = N(3)-methylcytidine(32) in tRNA(Ser) + S-adenosyl-L-homocysteine + H(+)</text>
        <dbReference type="Rhea" id="RHEA:50956"/>
        <dbReference type="Rhea" id="RHEA-COMP:12849"/>
        <dbReference type="Rhea" id="RHEA-COMP:12851"/>
        <dbReference type="ChEBI" id="CHEBI:15378"/>
        <dbReference type="ChEBI" id="CHEBI:57856"/>
        <dbReference type="ChEBI" id="CHEBI:59789"/>
        <dbReference type="ChEBI" id="CHEBI:74894"/>
        <dbReference type="ChEBI" id="CHEBI:82748"/>
    </reaction>
    <physiologicalReaction direction="left-to-right" evidence="18">
        <dbReference type="Rhea" id="RHEA:50957"/>
    </physiologicalReaction>
</comment>
<comment type="similarity">
    <text evidence="4">Belongs to the methyltransferase superfamily. METL family.</text>
</comment>
<organism evidence="26 27">
    <name type="scientific">Clunio marinus</name>
    <dbReference type="NCBI Taxonomy" id="568069"/>
    <lineage>
        <taxon>Eukaryota</taxon>
        <taxon>Metazoa</taxon>
        <taxon>Ecdysozoa</taxon>
        <taxon>Arthropoda</taxon>
        <taxon>Hexapoda</taxon>
        <taxon>Insecta</taxon>
        <taxon>Pterygota</taxon>
        <taxon>Neoptera</taxon>
        <taxon>Endopterygota</taxon>
        <taxon>Diptera</taxon>
        <taxon>Nematocera</taxon>
        <taxon>Chironomoidea</taxon>
        <taxon>Chironomidae</taxon>
        <taxon>Clunio</taxon>
    </lineage>
</organism>
<evidence type="ECO:0000256" key="12">
    <source>
        <dbReference type="ARBA" id="ARBA00023098"/>
    </source>
</evidence>
<keyword evidence="12" id="KW-0443">Lipid metabolism</keyword>
<dbReference type="InterPro" id="IPR014729">
    <property type="entry name" value="Rossmann-like_a/b/a_fold"/>
</dbReference>
<keyword evidence="10" id="KW-0819">tRNA processing</keyword>
<evidence type="ECO:0000256" key="23">
    <source>
        <dbReference type="SAM" id="MobiDB-lite"/>
    </source>
</evidence>
<feature type="domain" description="Cytidyltransferase-like" evidence="24">
    <location>
        <begin position="323"/>
        <end position="452"/>
    </location>
</feature>
<evidence type="ECO:0000256" key="11">
    <source>
        <dbReference type="ARBA" id="ARBA00022695"/>
    </source>
</evidence>
<protein>
    <recommendedName>
        <fullName evidence="21">tRNA N(3)-cytidine methyltransferase METTL6</fullName>
        <ecNumber evidence="17">2.7.7.15</ecNumber>
    </recommendedName>
    <alternativeName>
        <fullName evidence="22">Methyltransferase-like protein 6</fullName>
    </alternativeName>
</protein>
<reference evidence="26 27" key="1">
    <citation type="submission" date="2015-04" db="EMBL/GenBank/DDBJ databases">
        <authorList>
            <person name="Syromyatnikov M.Y."/>
            <person name="Popov V.N."/>
        </authorList>
    </citation>
    <scope>NUCLEOTIDE SEQUENCE [LARGE SCALE GENOMIC DNA]</scope>
</reference>
<dbReference type="InterPro" id="IPR029063">
    <property type="entry name" value="SAM-dependent_MTases_sf"/>
</dbReference>
<dbReference type="GO" id="GO:0005634">
    <property type="term" value="C:nucleus"/>
    <property type="evidence" value="ECO:0007669"/>
    <property type="project" value="UniProtKB-SubCell"/>
</dbReference>
<evidence type="ECO:0000256" key="4">
    <source>
        <dbReference type="ARBA" id="ARBA00009725"/>
    </source>
</evidence>
<evidence type="ECO:0000256" key="10">
    <source>
        <dbReference type="ARBA" id="ARBA00022694"/>
    </source>
</evidence>
<evidence type="ECO:0000313" key="26">
    <source>
        <dbReference type="EMBL" id="CRL02410.1"/>
    </source>
</evidence>
<proteinExistence type="inferred from homology"/>
<dbReference type="PANTHER" id="PTHR10739:SF13">
    <property type="entry name" value="CHOLINE-PHOSPHATE CYTIDYLYLTRANSFERASE"/>
    <property type="match status" value="1"/>
</dbReference>
<evidence type="ECO:0000256" key="14">
    <source>
        <dbReference type="ARBA" id="ARBA00023242"/>
    </source>
</evidence>
<dbReference type="GO" id="GO:0052735">
    <property type="term" value="F:tRNA (cytidine-3-)-methyltransferase activity"/>
    <property type="evidence" value="ECO:0007669"/>
    <property type="project" value="UniProtKB-ARBA"/>
</dbReference>
<keyword evidence="13" id="KW-0594">Phospholipid biosynthesis</keyword>
<evidence type="ECO:0000256" key="16">
    <source>
        <dbReference type="ARBA" id="ARBA00025706"/>
    </source>
</evidence>
<evidence type="ECO:0000256" key="6">
    <source>
        <dbReference type="ARBA" id="ARBA00022490"/>
    </source>
</evidence>
<evidence type="ECO:0000256" key="15">
    <source>
        <dbReference type="ARBA" id="ARBA00023264"/>
    </source>
</evidence>
<dbReference type="PANTHER" id="PTHR10739">
    <property type="entry name" value="CYTIDYLYLTRANSFERASE"/>
    <property type="match status" value="1"/>
</dbReference>
<keyword evidence="8" id="KW-0489">Methyltransferase</keyword>
<evidence type="ECO:0000256" key="8">
    <source>
        <dbReference type="ARBA" id="ARBA00022603"/>
    </source>
</evidence>
<dbReference type="InterPro" id="IPR004821">
    <property type="entry name" value="Cyt_trans-like"/>
</dbReference>
<evidence type="ECO:0000256" key="22">
    <source>
        <dbReference type="ARBA" id="ARBA00079889"/>
    </source>
</evidence>
<evidence type="ECO:0000256" key="19">
    <source>
        <dbReference type="ARBA" id="ARBA00058280"/>
    </source>
</evidence>
<keyword evidence="7" id="KW-0444">Lipid biosynthesis</keyword>
<dbReference type="Proteomes" id="UP000183832">
    <property type="component" value="Unassembled WGS sequence"/>
</dbReference>
<name>A0A1J1IRR0_9DIPT</name>
<evidence type="ECO:0000259" key="24">
    <source>
        <dbReference type="Pfam" id="PF01467"/>
    </source>
</evidence>
<comment type="subcellular location">
    <subcellularLocation>
        <location evidence="2">Cytoplasm</location>
    </subcellularLocation>
    <subcellularLocation>
        <location evidence="1">Nucleus</location>
    </subcellularLocation>
</comment>
<dbReference type="InterPro" id="IPR041723">
    <property type="entry name" value="CCT"/>
</dbReference>
<evidence type="ECO:0000256" key="5">
    <source>
        <dbReference type="ARBA" id="ARBA00010101"/>
    </source>
</evidence>
<dbReference type="EMBL" id="CVRI01000057">
    <property type="protein sequence ID" value="CRL02410.1"/>
    <property type="molecule type" value="Genomic_DNA"/>
</dbReference>
<evidence type="ECO:0000256" key="13">
    <source>
        <dbReference type="ARBA" id="ARBA00023209"/>
    </source>
</evidence>
<gene>
    <name evidence="26" type="ORF">CLUMA_CG015171</name>
</gene>
<feature type="compositionally biased region" description="Low complexity" evidence="23">
    <location>
        <begin position="550"/>
        <end position="560"/>
    </location>
</feature>
<dbReference type="Gene3D" id="3.40.50.150">
    <property type="entry name" value="Vaccinia Virus protein VP39"/>
    <property type="match status" value="1"/>
</dbReference>
<dbReference type="FunFam" id="3.40.50.150:FF:000279">
    <property type="entry name" value="Methyltransferase-like protein"/>
    <property type="match status" value="1"/>
</dbReference>
<dbReference type="Pfam" id="PF01467">
    <property type="entry name" value="CTP_transf_like"/>
    <property type="match status" value="1"/>
</dbReference>
<evidence type="ECO:0000259" key="25">
    <source>
        <dbReference type="Pfam" id="PF08242"/>
    </source>
</evidence>
<feature type="domain" description="Methyltransferase type 12" evidence="25">
    <location>
        <begin position="89"/>
        <end position="191"/>
    </location>
</feature>
<dbReference type="Gene3D" id="3.40.50.620">
    <property type="entry name" value="HUPs"/>
    <property type="match status" value="1"/>
</dbReference>
<dbReference type="NCBIfam" id="TIGR00125">
    <property type="entry name" value="cyt_tran_rel"/>
    <property type="match status" value="1"/>
</dbReference>
<evidence type="ECO:0000256" key="7">
    <source>
        <dbReference type="ARBA" id="ARBA00022516"/>
    </source>
</evidence>
<keyword evidence="14" id="KW-0539">Nucleus</keyword>
<sequence>MENDFQNNLVLDKLPELSDEKKKILENQNSRMVSEFHAKKLEIQALKNWDLFYKRNETKFFKDRLWTTREFEELLDKEQTNTCEKKIMLEVGCGVGNLIFPLIAEKCNNYFIYACDFSPRAIDFVRSNELYDPDNMKAFTCDITTEDIFNEIIPESLDIVTMIFVLSAIHPNNFQQVAHTLYKLLKPNGLLMFRDYARYDMAQLRFKAGNKIGENFYVRQDGTRSYFFSLDETKSMFENVGFDVLKNNFIERRTINKKENINVQRWFLQGKYRKPNSPKTLCKPAPYSTDPEAIAEREACDYSQRINVDMARNGNCPRKVRVYTDGIYDLFHQGHARQMMQAKNVFPNSQVYLIIGCCSDELTHSLKGRTVMTDVERYEAIRHCRYVDEIIRDAPWKISDEFMEKYKIDFVAQDSTPYVSNGCDDVYKEIKEKGCFVATERTEGVSTSGIVARIVKDYDLYVRRNLQRGYTAKELNVSFLNEKKFRLQNKIDEMKHKGKKVIDDVKGDFIQKWEEKSNEFIRTFLMLFGRDNLSQIWDKSKGRIKDVIRPRSSSRGSTSSNENFDSSQTDSPPPKRFARAKHYSITSDESDEETFETASGFPSISFKIPSP</sequence>
<dbReference type="AlphaFoldDB" id="A0A1J1IRR0"/>
<dbReference type="STRING" id="568069.A0A1J1IRR0"/>
<feature type="region of interest" description="Disordered" evidence="23">
    <location>
        <begin position="547"/>
        <end position="611"/>
    </location>
</feature>
<evidence type="ECO:0000256" key="21">
    <source>
        <dbReference type="ARBA" id="ARBA00067376"/>
    </source>
</evidence>
<dbReference type="Pfam" id="PF08242">
    <property type="entry name" value="Methyltransf_12"/>
    <property type="match status" value="1"/>
</dbReference>
<dbReference type="FunFam" id="3.40.50.620:FF:000016">
    <property type="entry name" value="Putative choline-phosphate cytidylyltransferase B"/>
    <property type="match status" value="1"/>
</dbReference>
<evidence type="ECO:0000256" key="3">
    <source>
        <dbReference type="ARBA" id="ARBA00005189"/>
    </source>
</evidence>
<keyword evidence="9" id="KW-0808">Transferase</keyword>
<accession>A0A1J1IRR0</accession>
<keyword evidence="15" id="KW-1208">Phospholipid metabolism</keyword>
<dbReference type="SUPFAM" id="SSF52374">
    <property type="entry name" value="Nucleotidylyl transferase"/>
    <property type="match status" value="1"/>
</dbReference>
<evidence type="ECO:0000256" key="20">
    <source>
        <dbReference type="ARBA" id="ARBA00065134"/>
    </source>
</evidence>
<comment type="subunit">
    <text evidence="20">Monomer. Interacts with SARS1/SerRS; interaction is mediated via tRNA(Ser) and is required for N(3)-methylcytidine methylation.</text>
</comment>
<evidence type="ECO:0000256" key="17">
    <source>
        <dbReference type="ARBA" id="ARBA00026101"/>
    </source>
</evidence>
<evidence type="ECO:0000313" key="27">
    <source>
        <dbReference type="Proteomes" id="UP000183832"/>
    </source>
</evidence>
<evidence type="ECO:0000256" key="2">
    <source>
        <dbReference type="ARBA" id="ARBA00004496"/>
    </source>
</evidence>
<comment type="similarity">
    <text evidence="5">Belongs to the cytidylyltransferase family.</text>
</comment>
<dbReference type="UniPathway" id="UPA00753">
    <property type="reaction ID" value="UER00739"/>
</dbReference>
<evidence type="ECO:0000256" key="18">
    <source>
        <dbReference type="ARBA" id="ARBA00050646"/>
    </source>
</evidence>
<feature type="compositionally biased region" description="Polar residues" evidence="23">
    <location>
        <begin position="561"/>
        <end position="570"/>
    </location>
</feature>
<keyword evidence="27" id="KW-1185">Reference proteome</keyword>
<dbReference type="CDD" id="cd02440">
    <property type="entry name" value="AdoMet_MTases"/>
    <property type="match status" value="1"/>
</dbReference>
<dbReference type="GO" id="GO:0030488">
    <property type="term" value="P:tRNA methylation"/>
    <property type="evidence" value="ECO:0007669"/>
    <property type="project" value="UniProtKB-ARBA"/>
</dbReference>
<dbReference type="CDD" id="cd02174">
    <property type="entry name" value="CCT"/>
    <property type="match status" value="1"/>
</dbReference>
<comment type="pathway">
    <text evidence="3">Lipid metabolism.</text>
</comment>
<dbReference type="EC" id="2.7.7.15" evidence="17"/>
<dbReference type="GO" id="GO:0004105">
    <property type="term" value="F:choline-phosphate cytidylyltransferase activity"/>
    <property type="evidence" value="ECO:0007669"/>
    <property type="project" value="UniProtKB-EC"/>
</dbReference>